<evidence type="ECO:0000256" key="8">
    <source>
        <dbReference type="SAM" id="Phobius"/>
    </source>
</evidence>
<feature type="transmembrane region" description="Helical" evidence="8">
    <location>
        <begin position="208"/>
        <end position="233"/>
    </location>
</feature>
<dbReference type="AlphaFoldDB" id="A0A1B8AGE9"/>
<dbReference type="InterPro" id="IPR011701">
    <property type="entry name" value="MFS"/>
</dbReference>
<feature type="transmembrane region" description="Helical" evidence="8">
    <location>
        <begin position="245"/>
        <end position="267"/>
    </location>
</feature>
<feature type="transmembrane region" description="Helical" evidence="8">
    <location>
        <begin position="121"/>
        <end position="139"/>
    </location>
</feature>
<dbReference type="Gene3D" id="1.20.1720.10">
    <property type="entry name" value="Multidrug resistance protein D"/>
    <property type="match status" value="1"/>
</dbReference>
<evidence type="ECO:0000256" key="6">
    <source>
        <dbReference type="ARBA" id="ARBA00023180"/>
    </source>
</evidence>
<comment type="caution">
    <text evidence="10">The sequence shown here is derived from an EMBL/GenBank/DDBJ whole genome shotgun (WGS) entry which is preliminary data.</text>
</comment>
<dbReference type="Gene3D" id="1.20.1250.20">
    <property type="entry name" value="MFS general substrate transporter like domains"/>
    <property type="match status" value="1"/>
</dbReference>
<feature type="transmembrane region" description="Helical" evidence="8">
    <location>
        <begin position="53"/>
        <end position="78"/>
    </location>
</feature>
<feature type="transmembrane region" description="Helical" evidence="8">
    <location>
        <begin position="90"/>
        <end position="109"/>
    </location>
</feature>
<keyword evidence="6" id="KW-0325">Glycoprotein</keyword>
<evidence type="ECO:0000313" key="11">
    <source>
        <dbReference type="Proteomes" id="UP000091967"/>
    </source>
</evidence>
<evidence type="ECO:0000259" key="9">
    <source>
        <dbReference type="PROSITE" id="PS50850"/>
    </source>
</evidence>
<feature type="transmembrane region" description="Helical" evidence="8">
    <location>
        <begin position="316"/>
        <end position="341"/>
    </location>
</feature>
<keyword evidence="5 8" id="KW-0472">Membrane</keyword>
<dbReference type="EMBL" id="LYXU01000004">
    <property type="protein sequence ID" value="OBS19602.1"/>
    <property type="molecule type" value="Genomic_DNA"/>
</dbReference>
<dbReference type="Pfam" id="PF07690">
    <property type="entry name" value="MFS_1"/>
    <property type="match status" value="1"/>
</dbReference>
<dbReference type="GO" id="GO:0005886">
    <property type="term" value="C:plasma membrane"/>
    <property type="evidence" value="ECO:0007669"/>
    <property type="project" value="TreeGrafter"/>
</dbReference>
<dbReference type="Proteomes" id="UP000091967">
    <property type="component" value="Unassembled WGS sequence"/>
</dbReference>
<dbReference type="PANTHER" id="PTHR23501">
    <property type="entry name" value="MAJOR FACILITATOR SUPERFAMILY"/>
    <property type="match status" value="1"/>
</dbReference>
<sequence>MADRIFQDERVESESEAGKGTMPILAQDADSDPATIEKAEMESVREMSRWRRWGIILVLNTVTMISAFDGTSICVILPSMAQQLNASLSMSLSMGSAVLLTSAISQPIFAELAHVIGRRPAYLASMVFFMTGSIVSSFANSSVMLLVGRAIQGIGSGGPQAMSGLVMADLYSVRKRSGAMAYQQASWALGTVAGPLVGGAIVRGKDSAWRWIFRGCLPFLMLSFIGAWALMGYDKHQRNCRDIKNIDWIGVLLYIISSVSLVLPLTWGGSRFPWKSPAIIVPFVVSFFAFLALGLYEKRVERPMFRRGLFRKWSTICHLGMAALHGLLMWMVLYYLAVYFMGVKSQTALMTGVWALPATISVAPMAALVGIVAQKTGKYQGFLIGGWSLLVTVFGVLTILDKDSSTSTILVLAMFMGIAMGLVFPVMTIGVQATCDEEDAGHGISMILVLRTMGQCLGIAVGISIFSTQLTKELEKVGLGSVEVNNAMQLMRAAMESGGFGRTFMNMAVATALKKIWMAGSIMAGVGLILCLFARCPKLPRDSEPKEKDKTRDGEQGEENSGRESDFRDAVAGRVWAWLKPRLRSEPEY</sequence>
<comment type="similarity">
    <text evidence="2">Belongs to the major facilitator superfamily. TCR/Tet family.</text>
</comment>
<feature type="compositionally biased region" description="Basic and acidic residues" evidence="7">
    <location>
        <begin position="1"/>
        <end position="17"/>
    </location>
</feature>
<dbReference type="PANTHER" id="PTHR23501:SF102">
    <property type="entry name" value="DRUG TRANSPORTER, PUTATIVE (AFU_ORTHOLOGUE AFUA_3G08530)-RELATED"/>
    <property type="match status" value="1"/>
</dbReference>
<evidence type="ECO:0000256" key="1">
    <source>
        <dbReference type="ARBA" id="ARBA00004141"/>
    </source>
</evidence>
<feature type="domain" description="Major facilitator superfamily (MFS) profile" evidence="9">
    <location>
        <begin position="55"/>
        <end position="539"/>
    </location>
</feature>
<keyword evidence="3 8" id="KW-0812">Transmembrane</keyword>
<evidence type="ECO:0000256" key="2">
    <source>
        <dbReference type="ARBA" id="ARBA00007520"/>
    </source>
</evidence>
<feature type="transmembrane region" description="Helical" evidence="8">
    <location>
        <begin position="443"/>
        <end position="466"/>
    </location>
</feature>
<reference evidence="10 11" key="1">
    <citation type="submission" date="2016-06" db="EMBL/GenBank/DDBJ databases">
        <title>Living apart together: crosstalk between the core and supernumerary genomes in a fungal plant pathogen.</title>
        <authorList>
            <person name="Vanheule A."/>
            <person name="Audenaert K."/>
            <person name="Warris S."/>
            <person name="Van De Geest H."/>
            <person name="Schijlen E."/>
            <person name="Hofte M."/>
            <person name="De Saeger S."/>
            <person name="Haesaert G."/>
            <person name="Waalwijk C."/>
            <person name="Van Der Lee T."/>
        </authorList>
    </citation>
    <scope>NUCLEOTIDE SEQUENCE [LARGE SCALE GENOMIC DNA]</scope>
    <source>
        <strain evidence="10 11">2516</strain>
    </source>
</reference>
<feature type="transmembrane region" description="Helical" evidence="8">
    <location>
        <begin position="279"/>
        <end position="296"/>
    </location>
</feature>
<dbReference type="SUPFAM" id="SSF103473">
    <property type="entry name" value="MFS general substrate transporter"/>
    <property type="match status" value="1"/>
</dbReference>
<dbReference type="GO" id="GO:0022857">
    <property type="term" value="F:transmembrane transporter activity"/>
    <property type="evidence" value="ECO:0007669"/>
    <property type="project" value="InterPro"/>
</dbReference>
<evidence type="ECO:0000313" key="10">
    <source>
        <dbReference type="EMBL" id="OBS19602.1"/>
    </source>
</evidence>
<dbReference type="InterPro" id="IPR020846">
    <property type="entry name" value="MFS_dom"/>
</dbReference>
<gene>
    <name evidence="10" type="ORF">FPOA_11327</name>
</gene>
<keyword evidence="11" id="KW-1185">Reference proteome</keyword>
<name>A0A1B8AGE9_FUSPO</name>
<dbReference type="InterPro" id="IPR036259">
    <property type="entry name" value="MFS_trans_sf"/>
</dbReference>
<proteinExistence type="inferred from homology"/>
<evidence type="ECO:0000256" key="7">
    <source>
        <dbReference type="SAM" id="MobiDB-lite"/>
    </source>
</evidence>
<feature type="region of interest" description="Disordered" evidence="7">
    <location>
        <begin position="542"/>
        <end position="566"/>
    </location>
</feature>
<organism evidence="10 11">
    <name type="scientific">Fusarium poae</name>
    <dbReference type="NCBI Taxonomy" id="36050"/>
    <lineage>
        <taxon>Eukaryota</taxon>
        <taxon>Fungi</taxon>
        <taxon>Dikarya</taxon>
        <taxon>Ascomycota</taxon>
        <taxon>Pezizomycotina</taxon>
        <taxon>Sordariomycetes</taxon>
        <taxon>Hypocreomycetidae</taxon>
        <taxon>Hypocreales</taxon>
        <taxon>Nectriaceae</taxon>
        <taxon>Fusarium</taxon>
    </lineage>
</organism>
<feature type="transmembrane region" description="Helical" evidence="8">
    <location>
        <begin position="382"/>
        <end position="400"/>
    </location>
</feature>
<feature type="transmembrane region" description="Helical" evidence="8">
    <location>
        <begin position="516"/>
        <end position="536"/>
    </location>
</feature>
<feature type="transmembrane region" description="Helical" evidence="8">
    <location>
        <begin position="406"/>
        <end position="431"/>
    </location>
</feature>
<dbReference type="PROSITE" id="PS50850">
    <property type="entry name" value="MFS"/>
    <property type="match status" value="1"/>
</dbReference>
<feature type="region of interest" description="Disordered" evidence="7">
    <location>
        <begin position="1"/>
        <end position="26"/>
    </location>
</feature>
<feature type="transmembrane region" description="Helical" evidence="8">
    <location>
        <begin position="353"/>
        <end position="373"/>
    </location>
</feature>
<protein>
    <recommendedName>
        <fullName evidence="9">Major facilitator superfamily (MFS) profile domain-containing protein</fullName>
    </recommendedName>
</protein>
<evidence type="ECO:0000256" key="3">
    <source>
        <dbReference type="ARBA" id="ARBA00022692"/>
    </source>
</evidence>
<evidence type="ECO:0000256" key="4">
    <source>
        <dbReference type="ARBA" id="ARBA00022989"/>
    </source>
</evidence>
<dbReference type="OMA" id="LMWMVLY"/>
<evidence type="ECO:0000256" key="5">
    <source>
        <dbReference type="ARBA" id="ARBA00023136"/>
    </source>
</evidence>
<keyword evidence="4 8" id="KW-1133">Transmembrane helix</keyword>
<comment type="subcellular location">
    <subcellularLocation>
        <location evidence="1">Membrane</location>
        <topology evidence="1">Multi-pass membrane protein</topology>
    </subcellularLocation>
</comment>
<accession>A0A1B8AGE9</accession>